<evidence type="ECO:0000313" key="6">
    <source>
        <dbReference type="Proteomes" id="UP000438120"/>
    </source>
</evidence>
<dbReference type="InterPro" id="IPR018060">
    <property type="entry name" value="HTH_AraC"/>
</dbReference>
<dbReference type="PROSITE" id="PS00041">
    <property type="entry name" value="HTH_ARAC_FAMILY_1"/>
    <property type="match status" value="1"/>
</dbReference>
<reference evidence="5 6" key="1">
    <citation type="submission" date="2019-08" db="EMBL/GenBank/DDBJ databases">
        <title>In-depth cultivation of the pig gut microbiome towards novel bacterial diversity and tailored functional studies.</title>
        <authorList>
            <person name="Wylensek D."/>
            <person name="Hitch T.C.A."/>
            <person name="Clavel T."/>
        </authorList>
    </citation>
    <scope>NUCLEOTIDE SEQUENCE [LARGE SCALE GENOMIC DNA]</scope>
    <source>
        <strain evidence="5 6">Bifido-178-WT-2B</strain>
    </source>
</reference>
<dbReference type="GO" id="GO:0043565">
    <property type="term" value="F:sequence-specific DNA binding"/>
    <property type="evidence" value="ECO:0007669"/>
    <property type="project" value="InterPro"/>
</dbReference>
<keyword evidence="1" id="KW-0805">Transcription regulation</keyword>
<dbReference type="SMART" id="SM00342">
    <property type="entry name" value="HTH_ARAC"/>
    <property type="match status" value="1"/>
</dbReference>
<sequence>MATVALDEYLQTLLRKQGRDHNELTLPAGSSDLDLCTIYLENTNLGIHRYLTDVVTLLFLAAGHETLRLEKKELDFGAGNFVLLDKGAAYELLDPSRGTLLLKFKFRPSLGLQPLFEQEFAKTDKDAQVCTAWLKRIKQDGFLWVRNIPLMPASRCLLNAVDEYLDGDVFASALIKANLAKAAALSLRSERFGSQVKAAKKEPGHLGAREINRYIDANYMDTSLKTAAQAFGLNANYFSNLVKKRTGKSFIDLVNERKMDEACVLLARTDLSIMQIIHQLGYNGKSFFYKKFKEVYGMSPNEKRDELFRQQKINLK</sequence>
<dbReference type="SUPFAM" id="SSF46689">
    <property type="entry name" value="Homeodomain-like"/>
    <property type="match status" value="1"/>
</dbReference>
<protein>
    <submittedName>
        <fullName evidence="5">Helix-turn-helix transcriptional regulator</fullName>
    </submittedName>
</protein>
<evidence type="ECO:0000259" key="4">
    <source>
        <dbReference type="PROSITE" id="PS01124"/>
    </source>
</evidence>
<evidence type="ECO:0000256" key="2">
    <source>
        <dbReference type="ARBA" id="ARBA00023125"/>
    </source>
</evidence>
<organism evidence="5 6">
    <name type="scientific">Lactobacillus porci</name>
    <dbReference type="NCBI Taxonomy" id="2012477"/>
    <lineage>
        <taxon>Bacteria</taxon>
        <taxon>Bacillati</taxon>
        <taxon>Bacillota</taxon>
        <taxon>Bacilli</taxon>
        <taxon>Lactobacillales</taxon>
        <taxon>Lactobacillaceae</taxon>
        <taxon>Lactobacillus</taxon>
    </lineage>
</organism>
<accession>A0A6A8MEN0</accession>
<evidence type="ECO:0000313" key="5">
    <source>
        <dbReference type="EMBL" id="MST87258.1"/>
    </source>
</evidence>
<dbReference type="AlphaFoldDB" id="A0A6A8MEN0"/>
<evidence type="ECO:0000256" key="1">
    <source>
        <dbReference type="ARBA" id="ARBA00023015"/>
    </source>
</evidence>
<dbReference type="Proteomes" id="UP000438120">
    <property type="component" value="Unassembled WGS sequence"/>
</dbReference>
<dbReference type="Pfam" id="PF12833">
    <property type="entry name" value="HTH_18"/>
    <property type="match status" value="1"/>
</dbReference>
<dbReference type="EMBL" id="VUMX01000015">
    <property type="protein sequence ID" value="MST87258.1"/>
    <property type="molecule type" value="Genomic_DNA"/>
</dbReference>
<gene>
    <name evidence="5" type="ORF">FYJ62_06320</name>
</gene>
<dbReference type="GO" id="GO:0003700">
    <property type="term" value="F:DNA-binding transcription factor activity"/>
    <property type="evidence" value="ECO:0007669"/>
    <property type="project" value="InterPro"/>
</dbReference>
<dbReference type="PROSITE" id="PS01124">
    <property type="entry name" value="HTH_ARAC_FAMILY_2"/>
    <property type="match status" value="1"/>
</dbReference>
<dbReference type="RefSeq" id="WP_154548874.1">
    <property type="nucleotide sequence ID" value="NZ_VUMX01000015.1"/>
</dbReference>
<dbReference type="PANTHER" id="PTHR43280">
    <property type="entry name" value="ARAC-FAMILY TRANSCRIPTIONAL REGULATOR"/>
    <property type="match status" value="1"/>
</dbReference>
<feature type="domain" description="HTH araC/xylS-type" evidence="4">
    <location>
        <begin position="209"/>
        <end position="306"/>
    </location>
</feature>
<dbReference type="OrthoDB" id="9816335at2"/>
<proteinExistence type="predicted"/>
<evidence type="ECO:0000256" key="3">
    <source>
        <dbReference type="ARBA" id="ARBA00023163"/>
    </source>
</evidence>
<keyword evidence="2" id="KW-0238">DNA-binding</keyword>
<dbReference type="InterPro" id="IPR018062">
    <property type="entry name" value="HTH_AraC-typ_CS"/>
</dbReference>
<dbReference type="Gene3D" id="1.10.10.60">
    <property type="entry name" value="Homeodomain-like"/>
    <property type="match status" value="2"/>
</dbReference>
<name>A0A6A8MEN0_9LACO</name>
<keyword evidence="6" id="KW-1185">Reference proteome</keyword>
<dbReference type="InterPro" id="IPR009057">
    <property type="entry name" value="Homeodomain-like_sf"/>
</dbReference>
<keyword evidence="3" id="KW-0804">Transcription</keyword>
<dbReference type="PANTHER" id="PTHR43280:SF2">
    <property type="entry name" value="HTH-TYPE TRANSCRIPTIONAL REGULATOR EXSA"/>
    <property type="match status" value="1"/>
</dbReference>
<comment type="caution">
    <text evidence="5">The sequence shown here is derived from an EMBL/GenBank/DDBJ whole genome shotgun (WGS) entry which is preliminary data.</text>
</comment>